<dbReference type="EMBL" id="AAAB01008984">
    <property type="status" value="NOT_ANNOTATED_CDS"/>
    <property type="molecule type" value="Genomic_DNA"/>
</dbReference>
<dbReference type="PANTHER" id="PTHR21112">
    <property type="entry name" value="CHEMOSENSORY PROTEIN A 29A-RELATED"/>
    <property type="match status" value="1"/>
</dbReference>
<dbReference type="PANTHER" id="PTHR21112:SF0">
    <property type="entry name" value="CHEMOSENSORY PROTEIN A 29A-RELATED"/>
    <property type="match status" value="1"/>
</dbReference>
<evidence type="ECO:0000313" key="1">
    <source>
        <dbReference type="EnsemblMetazoa" id="AGAP028070-PA"/>
    </source>
</evidence>
<evidence type="ECO:0000313" key="2">
    <source>
        <dbReference type="Proteomes" id="UP000007062"/>
    </source>
</evidence>
<protein>
    <submittedName>
        <fullName evidence="1">Uncharacterized protein</fullName>
    </submittedName>
</protein>
<name>A0A1S4HCR7_ANOGA</name>
<reference evidence="1 2" key="2">
    <citation type="journal article" date="2004" name="Trends Parasitol.">
        <title>The Anopheles gambiae genome: an update.</title>
        <authorList>
            <person name="Mongin E."/>
            <person name="Louis C."/>
            <person name="Holt R.A."/>
            <person name="Birney E."/>
            <person name="Collins F.H."/>
        </authorList>
    </citation>
    <scope>NUCLEOTIDE SEQUENCE [LARGE SCALE GENOMIC DNA]</scope>
    <source>
        <strain evidence="1 2">PEST</strain>
    </source>
</reference>
<dbReference type="InParanoid" id="A0A1S4HCR7"/>
<dbReference type="Proteomes" id="UP000007062">
    <property type="component" value="Chromosome 3R"/>
</dbReference>
<proteinExistence type="predicted"/>
<sequence length="180" mass="20995">MFRFVVLVVVLQSSLPYYRQHAVGVKLSIDSFEQTLGQDILWMDLRVRKYNRTSTVINGTIHIYQEGINDYKFRLDIFYSRLGNQQYNHVPIKLPTAGVCDFITNLHNNYAEIAKFVVNFPERGECPIKIREMYIFDTETPNELVPQGVIKIGLWKGLVRCYLHAKEVINYSFVLKAIED</sequence>
<dbReference type="OMA" id="TIHIYQE"/>
<reference evidence="1" key="3">
    <citation type="submission" date="2020-05" db="UniProtKB">
        <authorList>
            <consortium name="EnsemblMetazoa"/>
        </authorList>
    </citation>
    <scope>IDENTIFICATION</scope>
    <source>
        <strain evidence="1">PEST</strain>
    </source>
</reference>
<dbReference type="EnsemblMetazoa" id="AGAP028070-RA">
    <property type="protein sequence ID" value="AGAP028070-PA"/>
    <property type="gene ID" value="AGAP028070"/>
</dbReference>
<dbReference type="VEuPathDB" id="VectorBase:AGAP028070"/>
<accession>A0A1S4HCR7</accession>
<dbReference type="AlphaFoldDB" id="A0A1S4HCR7"/>
<organism evidence="1 2">
    <name type="scientific">Anopheles gambiae</name>
    <name type="common">African malaria mosquito</name>
    <dbReference type="NCBI Taxonomy" id="7165"/>
    <lineage>
        <taxon>Eukaryota</taxon>
        <taxon>Metazoa</taxon>
        <taxon>Ecdysozoa</taxon>
        <taxon>Arthropoda</taxon>
        <taxon>Hexapoda</taxon>
        <taxon>Insecta</taxon>
        <taxon>Pterygota</taxon>
        <taxon>Neoptera</taxon>
        <taxon>Endopterygota</taxon>
        <taxon>Diptera</taxon>
        <taxon>Nematocera</taxon>
        <taxon>Culicoidea</taxon>
        <taxon>Culicidae</taxon>
        <taxon>Anophelinae</taxon>
        <taxon>Anopheles</taxon>
    </lineage>
</organism>
<keyword evidence="2" id="KW-1185">Reference proteome</keyword>
<reference evidence="1 2" key="1">
    <citation type="journal article" date="2002" name="Science">
        <title>The genome sequence of the malaria mosquito Anopheles gambiae.</title>
        <authorList>
            <person name="Holt R.A."/>
            <person name="Subramanian G.M."/>
            <person name="Halpern A."/>
            <person name="Sutton G.G."/>
            <person name="Charlab R."/>
            <person name="Nusskern D.R."/>
            <person name="Wincker P."/>
            <person name="Clark A.G."/>
            <person name="Ribeiro J.M."/>
            <person name="Wides R."/>
            <person name="Salzberg S.L."/>
            <person name="Loftus B."/>
            <person name="Yandell M."/>
            <person name="Majoros W.H."/>
            <person name="Rusch D.B."/>
            <person name="Lai Z."/>
            <person name="Kraft C.L."/>
            <person name="Abril J.F."/>
            <person name="Anthouard V."/>
            <person name="Arensburger P."/>
            <person name="Atkinson P.W."/>
            <person name="Baden H."/>
            <person name="de Berardinis V."/>
            <person name="Baldwin D."/>
            <person name="Benes V."/>
            <person name="Biedler J."/>
            <person name="Blass C."/>
            <person name="Bolanos R."/>
            <person name="Boscus D."/>
            <person name="Barnstead M."/>
            <person name="Cai S."/>
            <person name="Center A."/>
            <person name="Chaturverdi K."/>
            <person name="Christophides G.K."/>
            <person name="Chrystal M.A."/>
            <person name="Clamp M."/>
            <person name="Cravchik A."/>
            <person name="Curwen V."/>
            <person name="Dana A."/>
            <person name="Delcher A."/>
            <person name="Dew I."/>
            <person name="Evans C.A."/>
            <person name="Flanigan M."/>
            <person name="Grundschober-Freimoser A."/>
            <person name="Friedli L."/>
            <person name="Gu Z."/>
            <person name="Guan P."/>
            <person name="Guigo R."/>
            <person name="Hillenmeyer M.E."/>
            <person name="Hladun S.L."/>
            <person name="Hogan J.R."/>
            <person name="Hong Y.S."/>
            <person name="Hoover J."/>
            <person name="Jaillon O."/>
            <person name="Ke Z."/>
            <person name="Kodira C."/>
            <person name="Kokoza E."/>
            <person name="Koutsos A."/>
            <person name="Letunic I."/>
            <person name="Levitsky A."/>
            <person name="Liang Y."/>
            <person name="Lin J.J."/>
            <person name="Lobo N.F."/>
            <person name="Lopez J.R."/>
            <person name="Malek J.A."/>
            <person name="McIntosh T.C."/>
            <person name="Meister S."/>
            <person name="Miller J."/>
            <person name="Mobarry C."/>
            <person name="Mongin E."/>
            <person name="Murphy S.D."/>
            <person name="O'Brochta D.A."/>
            <person name="Pfannkoch C."/>
            <person name="Qi R."/>
            <person name="Regier M.A."/>
            <person name="Remington K."/>
            <person name="Shao H."/>
            <person name="Sharakhova M.V."/>
            <person name="Sitter C.D."/>
            <person name="Shetty J."/>
            <person name="Smith T.J."/>
            <person name="Strong R."/>
            <person name="Sun J."/>
            <person name="Thomasova D."/>
            <person name="Ton L.Q."/>
            <person name="Topalis P."/>
            <person name="Tu Z."/>
            <person name="Unger M.F."/>
            <person name="Walenz B."/>
            <person name="Wang A."/>
            <person name="Wang J."/>
            <person name="Wang M."/>
            <person name="Wang X."/>
            <person name="Woodford K.J."/>
            <person name="Wortman J.R."/>
            <person name="Wu M."/>
            <person name="Yao A."/>
            <person name="Zdobnov E.M."/>
            <person name="Zhang H."/>
            <person name="Zhao Q."/>
            <person name="Zhao S."/>
            <person name="Zhu S.C."/>
            <person name="Zhimulev I."/>
            <person name="Coluzzi M."/>
            <person name="della Torre A."/>
            <person name="Roth C.W."/>
            <person name="Louis C."/>
            <person name="Kalush F."/>
            <person name="Mural R.J."/>
            <person name="Myers E.W."/>
            <person name="Adams M.D."/>
            <person name="Smith H.O."/>
            <person name="Broder S."/>
            <person name="Gardner M.J."/>
            <person name="Fraser C.M."/>
            <person name="Birney E."/>
            <person name="Bork P."/>
            <person name="Brey P.T."/>
            <person name="Venter J.C."/>
            <person name="Weissenbach J."/>
            <person name="Kafatos F.C."/>
            <person name="Collins F.H."/>
            <person name="Hoffman S.L."/>
        </authorList>
    </citation>
    <scope>NUCLEOTIDE SEQUENCE [LARGE SCALE GENOMIC DNA]</scope>
    <source>
        <strain evidence="1 2">PEST</strain>
    </source>
</reference>
<dbReference type="VEuPathDB" id="VectorBase:AGAMI1_007486"/>